<keyword evidence="11" id="KW-1185">Reference proteome</keyword>
<dbReference type="FunFam" id="2.40.30.10:FF:000004">
    <property type="entry name" value="50S ribosomal protein L3"/>
    <property type="match status" value="1"/>
</dbReference>
<evidence type="ECO:0000256" key="9">
    <source>
        <dbReference type="SAM" id="MobiDB-lite"/>
    </source>
</evidence>
<dbReference type="InterPro" id="IPR000597">
    <property type="entry name" value="Ribosomal_uL3"/>
</dbReference>
<accession>A0A9P7B375</accession>
<evidence type="ECO:0000313" key="11">
    <source>
        <dbReference type="Proteomes" id="UP000777482"/>
    </source>
</evidence>
<dbReference type="OrthoDB" id="274683at2759"/>
<keyword evidence="6 8" id="KW-0687">Ribonucleoprotein</keyword>
<dbReference type="GO" id="GO:0006412">
    <property type="term" value="P:translation"/>
    <property type="evidence" value="ECO:0007669"/>
    <property type="project" value="InterPro"/>
</dbReference>
<keyword evidence="3" id="KW-0809">Transit peptide</keyword>
<dbReference type="GO" id="GO:0003735">
    <property type="term" value="F:structural constituent of ribosome"/>
    <property type="evidence" value="ECO:0007669"/>
    <property type="project" value="InterPro"/>
</dbReference>
<proteinExistence type="inferred from homology"/>
<gene>
    <name evidence="10" type="primary">MRPL9</name>
    <name evidence="10" type="ORF">C6P46_007072</name>
</gene>
<evidence type="ECO:0000256" key="5">
    <source>
        <dbReference type="ARBA" id="ARBA00023128"/>
    </source>
</evidence>
<evidence type="ECO:0000256" key="4">
    <source>
        <dbReference type="ARBA" id="ARBA00022980"/>
    </source>
</evidence>
<protein>
    <recommendedName>
        <fullName evidence="7">Large ribosomal subunit protein uL3m</fullName>
    </recommendedName>
</protein>
<dbReference type="PANTHER" id="PTHR11229:SF8">
    <property type="entry name" value="LARGE RIBOSOMAL SUBUNIT PROTEIN UL3M"/>
    <property type="match status" value="1"/>
</dbReference>
<comment type="subcellular location">
    <subcellularLocation>
        <location evidence="1">Mitochondrion</location>
    </subcellularLocation>
</comment>
<dbReference type="PROSITE" id="PS00474">
    <property type="entry name" value="RIBOSOMAL_L3"/>
    <property type="match status" value="1"/>
</dbReference>
<dbReference type="EMBL" id="PUHQ01000096">
    <property type="protein sequence ID" value="KAG0656499.1"/>
    <property type="molecule type" value="Genomic_DNA"/>
</dbReference>
<keyword evidence="4 8" id="KW-0689">Ribosomal protein</keyword>
<evidence type="ECO:0000256" key="1">
    <source>
        <dbReference type="ARBA" id="ARBA00004173"/>
    </source>
</evidence>
<evidence type="ECO:0000256" key="8">
    <source>
        <dbReference type="RuleBase" id="RU003905"/>
    </source>
</evidence>
<dbReference type="SUPFAM" id="SSF50447">
    <property type="entry name" value="Translation proteins"/>
    <property type="match status" value="1"/>
</dbReference>
<dbReference type="Pfam" id="PF00297">
    <property type="entry name" value="Ribosomal_L3"/>
    <property type="match status" value="1"/>
</dbReference>
<dbReference type="InterPro" id="IPR009000">
    <property type="entry name" value="Transl_B-barrel_sf"/>
</dbReference>
<dbReference type="GO" id="GO:0005762">
    <property type="term" value="C:mitochondrial large ribosomal subunit"/>
    <property type="evidence" value="ECO:0007669"/>
    <property type="project" value="TreeGrafter"/>
</dbReference>
<dbReference type="InterPro" id="IPR019926">
    <property type="entry name" value="Ribosomal_uL3_CS"/>
</dbReference>
<evidence type="ECO:0000256" key="7">
    <source>
        <dbReference type="ARBA" id="ARBA00035209"/>
    </source>
</evidence>
<evidence type="ECO:0000256" key="6">
    <source>
        <dbReference type="ARBA" id="ARBA00023274"/>
    </source>
</evidence>
<dbReference type="InterPro" id="IPR019927">
    <property type="entry name" value="Ribosomal_uL3_bac/org-type"/>
</dbReference>
<organism evidence="10 11">
    <name type="scientific">Rhodotorula mucilaginosa</name>
    <name type="common">Yeast</name>
    <name type="synonym">Rhodotorula rubra</name>
    <dbReference type="NCBI Taxonomy" id="5537"/>
    <lineage>
        <taxon>Eukaryota</taxon>
        <taxon>Fungi</taxon>
        <taxon>Dikarya</taxon>
        <taxon>Basidiomycota</taxon>
        <taxon>Pucciniomycotina</taxon>
        <taxon>Microbotryomycetes</taxon>
        <taxon>Sporidiobolales</taxon>
        <taxon>Sporidiobolaceae</taxon>
        <taxon>Rhodotorula</taxon>
    </lineage>
</organism>
<evidence type="ECO:0000313" key="10">
    <source>
        <dbReference type="EMBL" id="KAG0656499.1"/>
    </source>
</evidence>
<sequence>MQSVTSSLRLWSLAQPLQSARASIVRTFATAVPSTTAETWTPRTRRTGVLARKHGMTALWATDGSRVPVTVLELDDVQVVETRAYPATKKQPPRHTVTVGCTPRKAKTTSAALLGQFRRAGVDPKMRIAEFEVTEDALVPEGTTLSAAHFVPGQHVDVQAPSIGKGFQGVMKRHGFAGLRASHGTSVSHRSHGSTGQHQDPGRVFPGKKMAGRMGGRNVTTQNLMVERIDLEHNVVYVRGAVPGPPGSFVRVTDALKKVGWKAQMREKRGLDREKGEVLEGVKGLPMPAGTVEMAASWPRDIQRVGNFK</sequence>
<feature type="compositionally biased region" description="Polar residues" evidence="9">
    <location>
        <begin position="183"/>
        <end position="198"/>
    </location>
</feature>
<dbReference type="PANTHER" id="PTHR11229">
    <property type="entry name" value="50S RIBOSOMAL PROTEIN L3"/>
    <property type="match status" value="1"/>
</dbReference>
<dbReference type="Gene3D" id="2.40.30.10">
    <property type="entry name" value="Translation factors"/>
    <property type="match status" value="2"/>
</dbReference>
<comment type="similarity">
    <text evidence="2 8">Belongs to the universal ribosomal protein uL3 family.</text>
</comment>
<dbReference type="Proteomes" id="UP000777482">
    <property type="component" value="Unassembled WGS sequence"/>
</dbReference>
<name>A0A9P7B375_RHOMI</name>
<reference evidence="10 11" key="1">
    <citation type="submission" date="2020-11" db="EMBL/GenBank/DDBJ databases">
        <title>Kefir isolates.</title>
        <authorList>
            <person name="Marcisauskas S."/>
            <person name="Kim Y."/>
            <person name="Blasche S."/>
        </authorList>
    </citation>
    <scope>NUCLEOTIDE SEQUENCE [LARGE SCALE GENOMIC DNA]</scope>
    <source>
        <strain evidence="10 11">KR</strain>
    </source>
</reference>
<comment type="caution">
    <text evidence="10">The sequence shown here is derived from an EMBL/GenBank/DDBJ whole genome shotgun (WGS) entry which is preliminary data.</text>
</comment>
<keyword evidence="5" id="KW-0496">Mitochondrion</keyword>
<evidence type="ECO:0000256" key="2">
    <source>
        <dbReference type="ARBA" id="ARBA00006540"/>
    </source>
</evidence>
<evidence type="ECO:0000256" key="3">
    <source>
        <dbReference type="ARBA" id="ARBA00022946"/>
    </source>
</evidence>
<dbReference type="NCBIfam" id="TIGR03625">
    <property type="entry name" value="L3_bact"/>
    <property type="match status" value="1"/>
</dbReference>
<feature type="region of interest" description="Disordered" evidence="9">
    <location>
        <begin position="182"/>
        <end position="203"/>
    </location>
</feature>
<dbReference type="AlphaFoldDB" id="A0A9P7B375"/>